<gene>
    <name evidence="1" type="ORF">Pr1d_45010</name>
</gene>
<dbReference type="KEGG" id="bgok:Pr1d_45010"/>
<accession>A0A5B9QHV1</accession>
<reference evidence="1 2" key="1">
    <citation type="submission" date="2019-08" db="EMBL/GenBank/DDBJ databases">
        <title>Deep-cultivation of Planctomycetes and their phenomic and genomic characterization uncovers novel biology.</title>
        <authorList>
            <person name="Wiegand S."/>
            <person name="Jogler M."/>
            <person name="Boedeker C."/>
            <person name="Pinto D."/>
            <person name="Vollmers J."/>
            <person name="Rivas-Marin E."/>
            <person name="Kohn T."/>
            <person name="Peeters S.H."/>
            <person name="Heuer A."/>
            <person name="Rast P."/>
            <person name="Oberbeckmann S."/>
            <person name="Bunk B."/>
            <person name="Jeske O."/>
            <person name="Meyerdierks A."/>
            <person name="Storesund J.E."/>
            <person name="Kallscheuer N."/>
            <person name="Luecker S."/>
            <person name="Lage O.M."/>
            <person name="Pohl T."/>
            <person name="Merkel B.J."/>
            <person name="Hornburger P."/>
            <person name="Mueller R.-W."/>
            <person name="Bruemmer F."/>
            <person name="Labrenz M."/>
            <person name="Spormann A.M."/>
            <person name="Op den Camp H."/>
            <person name="Overmann J."/>
            <person name="Amann R."/>
            <person name="Jetten M.S.M."/>
            <person name="Mascher T."/>
            <person name="Medema M.H."/>
            <person name="Devos D.P."/>
            <person name="Kaster A.-K."/>
            <person name="Ovreas L."/>
            <person name="Rohde M."/>
            <person name="Galperin M.Y."/>
            <person name="Jogler C."/>
        </authorList>
    </citation>
    <scope>NUCLEOTIDE SEQUENCE [LARGE SCALE GENOMIC DNA]</scope>
    <source>
        <strain evidence="1 2">Pr1d</strain>
    </source>
</reference>
<proteinExistence type="predicted"/>
<dbReference type="EMBL" id="CP042913">
    <property type="protein sequence ID" value="QEG37160.1"/>
    <property type="molecule type" value="Genomic_DNA"/>
</dbReference>
<name>A0A5B9QHV1_9BACT</name>
<protein>
    <submittedName>
        <fullName evidence="1">Uncharacterized protein</fullName>
    </submittedName>
</protein>
<dbReference type="AlphaFoldDB" id="A0A5B9QHV1"/>
<sequence>MAQASIPPEMLKQAMKEALVETFSEQRDLLREVFADVLEEISLVAAIEEGRETDMINRDQVFDLLDGGS</sequence>
<dbReference type="Proteomes" id="UP000323917">
    <property type="component" value="Chromosome"/>
</dbReference>
<dbReference type="Pfam" id="PF25734">
    <property type="entry name" value="RelB_like_antitoxin"/>
    <property type="match status" value="1"/>
</dbReference>
<evidence type="ECO:0000313" key="1">
    <source>
        <dbReference type="EMBL" id="QEG37160.1"/>
    </source>
</evidence>
<organism evidence="1 2">
    <name type="scientific">Bythopirellula goksoeyrii</name>
    <dbReference type="NCBI Taxonomy" id="1400387"/>
    <lineage>
        <taxon>Bacteria</taxon>
        <taxon>Pseudomonadati</taxon>
        <taxon>Planctomycetota</taxon>
        <taxon>Planctomycetia</taxon>
        <taxon>Pirellulales</taxon>
        <taxon>Lacipirellulaceae</taxon>
        <taxon>Bythopirellula</taxon>
    </lineage>
</organism>
<dbReference type="RefSeq" id="WP_148075434.1">
    <property type="nucleotide sequence ID" value="NZ_CP042913.1"/>
</dbReference>
<keyword evidence="2" id="KW-1185">Reference proteome</keyword>
<dbReference type="InterPro" id="IPR057930">
    <property type="entry name" value="Antitoxin_put"/>
</dbReference>
<evidence type="ECO:0000313" key="2">
    <source>
        <dbReference type="Proteomes" id="UP000323917"/>
    </source>
</evidence>
<dbReference type="OrthoDB" id="516820at2"/>